<dbReference type="InterPro" id="IPR036390">
    <property type="entry name" value="WH_DNA-bd_sf"/>
</dbReference>
<dbReference type="InterPro" id="IPR050707">
    <property type="entry name" value="HTH_MetabolicPath_Reg"/>
</dbReference>
<dbReference type="InterPro" id="IPR005471">
    <property type="entry name" value="Tscrpt_reg_IclR_N"/>
</dbReference>
<organism evidence="6 7">
    <name type="scientific">Loigolactobacillus jiayinensis</name>
    <dbReference type="NCBI Taxonomy" id="2486016"/>
    <lineage>
        <taxon>Bacteria</taxon>
        <taxon>Bacillati</taxon>
        <taxon>Bacillota</taxon>
        <taxon>Bacilli</taxon>
        <taxon>Lactobacillales</taxon>
        <taxon>Lactobacillaceae</taxon>
        <taxon>Loigolactobacillus</taxon>
    </lineage>
</organism>
<evidence type="ECO:0000259" key="4">
    <source>
        <dbReference type="PROSITE" id="PS51077"/>
    </source>
</evidence>
<name>A0ABW1RCS0_9LACO</name>
<dbReference type="EMBL" id="JBHSSL010000020">
    <property type="protein sequence ID" value="MFC6169619.1"/>
    <property type="molecule type" value="Genomic_DNA"/>
</dbReference>
<keyword evidence="1" id="KW-0805">Transcription regulation</keyword>
<gene>
    <name evidence="6" type="ORF">ACFQGP_03375</name>
</gene>
<evidence type="ECO:0000256" key="3">
    <source>
        <dbReference type="ARBA" id="ARBA00023163"/>
    </source>
</evidence>
<dbReference type="InterPro" id="IPR036388">
    <property type="entry name" value="WH-like_DNA-bd_sf"/>
</dbReference>
<dbReference type="PANTHER" id="PTHR30136:SF35">
    <property type="entry name" value="HTH-TYPE TRANSCRIPTIONAL REGULATOR RV1719"/>
    <property type="match status" value="1"/>
</dbReference>
<dbReference type="PROSITE" id="PS51078">
    <property type="entry name" value="ICLR_ED"/>
    <property type="match status" value="1"/>
</dbReference>
<keyword evidence="3" id="KW-0804">Transcription</keyword>
<accession>A0ABW1RCS0</accession>
<sequence length="255" mass="28237">MNAESASTPLYGGVLLKAKEIMDFIAKAENPPTLKEISLGVTISKPTVFKILQTLNYCGYVRREGSEKQYYLGTIFLEYADKATTTFNIKTVAEPYLTTLRNSTNETINLGIVEDNTITLLEKLESPTSVKLVSRVGGKMNMYSSSMGKTILASYPEEKLNNYLIKTPLHALTPNTITDQKKLRASLKEIQEKGYAIEDAENQLDIICVGFPLIKRGKIYGAFSVSAPSYRVDQADLRKFIQAGQATQSAILNTL</sequence>
<dbReference type="SMART" id="SM00346">
    <property type="entry name" value="HTH_ICLR"/>
    <property type="match status" value="1"/>
</dbReference>
<dbReference type="SUPFAM" id="SSF55781">
    <property type="entry name" value="GAF domain-like"/>
    <property type="match status" value="1"/>
</dbReference>
<evidence type="ECO:0000313" key="7">
    <source>
        <dbReference type="Proteomes" id="UP001596289"/>
    </source>
</evidence>
<evidence type="ECO:0000256" key="2">
    <source>
        <dbReference type="ARBA" id="ARBA00023125"/>
    </source>
</evidence>
<dbReference type="Gene3D" id="1.10.10.10">
    <property type="entry name" value="Winged helix-like DNA-binding domain superfamily/Winged helix DNA-binding domain"/>
    <property type="match status" value="1"/>
</dbReference>
<dbReference type="PANTHER" id="PTHR30136">
    <property type="entry name" value="HELIX-TURN-HELIX TRANSCRIPTIONAL REGULATOR, ICLR FAMILY"/>
    <property type="match status" value="1"/>
</dbReference>
<comment type="caution">
    <text evidence="6">The sequence shown here is derived from an EMBL/GenBank/DDBJ whole genome shotgun (WGS) entry which is preliminary data.</text>
</comment>
<evidence type="ECO:0000256" key="1">
    <source>
        <dbReference type="ARBA" id="ARBA00023015"/>
    </source>
</evidence>
<dbReference type="InterPro" id="IPR029016">
    <property type="entry name" value="GAF-like_dom_sf"/>
</dbReference>
<dbReference type="Gene3D" id="3.30.450.40">
    <property type="match status" value="1"/>
</dbReference>
<dbReference type="Pfam" id="PF01614">
    <property type="entry name" value="IclR_C"/>
    <property type="match status" value="1"/>
</dbReference>
<evidence type="ECO:0000259" key="5">
    <source>
        <dbReference type="PROSITE" id="PS51078"/>
    </source>
</evidence>
<proteinExistence type="predicted"/>
<dbReference type="PROSITE" id="PS51077">
    <property type="entry name" value="HTH_ICLR"/>
    <property type="match status" value="1"/>
</dbReference>
<dbReference type="RefSeq" id="WP_125551417.1">
    <property type="nucleotide sequence ID" value="NZ_JBHSSL010000020.1"/>
</dbReference>
<evidence type="ECO:0000313" key="6">
    <source>
        <dbReference type="EMBL" id="MFC6169619.1"/>
    </source>
</evidence>
<dbReference type="InterPro" id="IPR014757">
    <property type="entry name" value="Tscrpt_reg_IclR_C"/>
</dbReference>
<dbReference type="SUPFAM" id="SSF46785">
    <property type="entry name" value="Winged helix' DNA-binding domain"/>
    <property type="match status" value="1"/>
</dbReference>
<keyword evidence="7" id="KW-1185">Reference proteome</keyword>
<protein>
    <submittedName>
        <fullName evidence="6">IclR family transcriptional regulator</fullName>
    </submittedName>
</protein>
<keyword evidence="2" id="KW-0238">DNA-binding</keyword>
<dbReference type="Pfam" id="PF09339">
    <property type="entry name" value="HTH_IclR"/>
    <property type="match status" value="1"/>
</dbReference>
<reference evidence="7" key="1">
    <citation type="journal article" date="2019" name="Int. J. Syst. Evol. Microbiol.">
        <title>The Global Catalogue of Microorganisms (GCM) 10K type strain sequencing project: providing services to taxonomists for standard genome sequencing and annotation.</title>
        <authorList>
            <consortium name="The Broad Institute Genomics Platform"/>
            <consortium name="The Broad Institute Genome Sequencing Center for Infectious Disease"/>
            <person name="Wu L."/>
            <person name="Ma J."/>
        </authorList>
    </citation>
    <scope>NUCLEOTIDE SEQUENCE [LARGE SCALE GENOMIC DNA]</scope>
    <source>
        <strain evidence="7">CCM 8904</strain>
    </source>
</reference>
<dbReference type="Proteomes" id="UP001596289">
    <property type="component" value="Unassembled WGS sequence"/>
</dbReference>
<feature type="domain" description="IclR-ED" evidence="5">
    <location>
        <begin position="75"/>
        <end position="255"/>
    </location>
</feature>
<feature type="domain" description="HTH iclR-type" evidence="4">
    <location>
        <begin position="12"/>
        <end position="74"/>
    </location>
</feature>